<keyword evidence="7 9" id="KW-0472">Membrane</keyword>
<dbReference type="InterPro" id="IPR002549">
    <property type="entry name" value="AI-2E-like"/>
</dbReference>
<feature type="transmembrane region" description="Helical" evidence="9">
    <location>
        <begin position="281"/>
        <end position="303"/>
    </location>
</feature>
<feature type="transmembrane region" description="Helical" evidence="9">
    <location>
        <begin position="158"/>
        <end position="181"/>
    </location>
</feature>
<dbReference type="PANTHER" id="PTHR21716">
    <property type="entry name" value="TRANSMEMBRANE PROTEIN"/>
    <property type="match status" value="1"/>
</dbReference>
<organism evidence="10 11">
    <name type="scientific">Patulibacter brassicae</name>
    <dbReference type="NCBI Taxonomy" id="1705717"/>
    <lineage>
        <taxon>Bacteria</taxon>
        <taxon>Bacillati</taxon>
        <taxon>Actinomycetota</taxon>
        <taxon>Thermoleophilia</taxon>
        <taxon>Solirubrobacterales</taxon>
        <taxon>Patulibacteraceae</taxon>
        <taxon>Patulibacter</taxon>
    </lineage>
</organism>
<feature type="transmembrane region" description="Helical" evidence="9">
    <location>
        <begin position="72"/>
        <end position="94"/>
    </location>
</feature>
<evidence type="ECO:0000256" key="4">
    <source>
        <dbReference type="ARBA" id="ARBA00022475"/>
    </source>
</evidence>
<dbReference type="EMBL" id="JAXAVX010000002">
    <property type="protein sequence ID" value="MDX8151465.1"/>
    <property type="molecule type" value="Genomic_DNA"/>
</dbReference>
<feature type="region of interest" description="Disordered" evidence="8">
    <location>
        <begin position="358"/>
        <end position="397"/>
    </location>
</feature>
<keyword evidence="3" id="KW-0813">Transport</keyword>
<evidence type="ECO:0000313" key="10">
    <source>
        <dbReference type="EMBL" id="MDX8151465.1"/>
    </source>
</evidence>
<keyword evidence="4" id="KW-1003">Cell membrane</keyword>
<feature type="transmembrane region" description="Helical" evidence="9">
    <location>
        <begin position="246"/>
        <end position="274"/>
    </location>
</feature>
<comment type="similarity">
    <text evidence="2">Belongs to the autoinducer-2 exporter (AI-2E) (TC 2.A.86) family.</text>
</comment>
<feature type="transmembrane region" description="Helical" evidence="9">
    <location>
        <begin position="315"/>
        <end position="339"/>
    </location>
</feature>
<evidence type="ECO:0000256" key="6">
    <source>
        <dbReference type="ARBA" id="ARBA00022989"/>
    </source>
</evidence>
<keyword evidence="11" id="KW-1185">Reference proteome</keyword>
<evidence type="ECO:0000256" key="7">
    <source>
        <dbReference type="ARBA" id="ARBA00023136"/>
    </source>
</evidence>
<name>A0ABU4VI22_9ACTN</name>
<dbReference type="PANTHER" id="PTHR21716:SF53">
    <property type="entry name" value="PERMEASE PERM-RELATED"/>
    <property type="match status" value="1"/>
</dbReference>
<accession>A0ABU4VI22</accession>
<dbReference type="Proteomes" id="UP001277761">
    <property type="component" value="Unassembled WGS sequence"/>
</dbReference>
<evidence type="ECO:0000256" key="3">
    <source>
        <dbReference type="ARBA" id="ARBA00022448"/>
    </source>
</evidence>
<feature type="transmembrane region" description="Helical" evidence="9">
    <location>
        <begin position="42"/>
        <end position="60"/>
    </location>
</feature>
<evidence type="ECO:0000256" key="1">
    <source>
        <dbReference type="ARBA" id="ARBA00004651"/>
    </source>
</evidence>
<comment type="subcellular location">
    <subcellularLocation>
        <location evidence="1">Cell membrane</location>
        <topology evidence="1">Multi-pass membrane protein</topology>
    </subcellularLocation>
</comment>
<sequence length="397" mass="41312">MAPSPPSQRVAIDRLSILALRVGLIGLVGYGLLLVWGRLQFVLLPFAIAVLLTALLEPVARGLHRRARLPRWIAAVLTVVGTIAVVGGVLTWIAPDIFRQAEDLVSQVEDGVRRLPDVLHDLGVKDSDIQRFTDELTRKLEQSLGTIGTELSTGVVSVAASVANVAASVFLTLMMLIYLLMDGEGFWRGILRFAPRERRAAWARAGVRSWSAVTTYVRSQVLVAAIDGVGIGVGLWLLGVDLALPIGVFTFLVAFIPYIGAILAGIVAALVALASQGLEGMLGAIVVTIIVQQVEGNVLYPLLIGRSLSLHPLTVLLGVGAGGALLGIVGAFLATPLIAAVSAGAGWLEDEDTAAGARIDPDGLEGKAAATAGAPPSPEGEGVLRSGHDAPPSGGGW</sequence>
<evidence type="ECO:0000313" key="11">
    <source>
        <dbReference type="Proteomes" id="UP001277761"/>
    </source>
</evidence>
<protein>
    <submittedName>
        <fullName evidence="10">AI-2E family transporter</fullName>
    </submittedName>
</protein>
<dbReference type="Pfam" id="PF01594">
    <property type="entry name" value="AI-2E_transport"/>
    <property type="match status" value="1"/>
</dbReference>
<comment type="caution">
    <text evidence="10">The sequence shown here is derived from an EMBL/GenBank/DDBJ whole genome shotgun (WGS) entry which is preliminary data.</text>
</comment>
<keyword evidence="6 9" id="KW-1133">Transmembrane helix</keyword>
<evidence type="ECO:0000256" key="2">
    <source>
        <dbReference type="ARBA" id="ARBA00009773"/>
    </source>
</evidence>
<reference evidence="10 11" key="1">
    <citation type="submission" date="2023-11" db="EMBL/GenBank/DDBJ databases">
        <authorList>
            <person name="Xu M."/>
            <person name="Jiang T."/>
        </authorList>
    </citation>
    <scope>NUCLEOTIDE SEQUENCE [LARGE SCALE GENOMIC DNA]</scope>
    <source>
        <strain evidence="10 11">SD</strain>
    </source>
</reference>
<feature type="transmembrane region" description="Helical" evidence="9">
    <location>
        <begin position="221"/>
        <end position="240"/>
    </location>
</feature>
<evidence type="ECO:0000256" key="5">
    <source>
        <dbReference type="ARBA" id="ARBA00022692"/>
    </source>
</evidence>
<dbReference type="RefSeq" id="WP_319953614.1">
    <property type="nucleotide sequence ID" value="NZ_JAXAVX010000002.1"/>
</dbReference>
<evidence type="ECO:0000256" key="9">
    <source>
        <dbReference type="SAM" id="Phobius"/>
    </source>
</evidence>
<proteinExistence type="inferred from homology"/>
<feature type="transmembrane region" description="Helical" evidence="9">
    <location>
        <begin position="18"/>
        <end position="36"/>
    </location>
</feature>
<gene>
    <name evidence="10" type="ORF">SK069_07675</name>
</gene>
<evidence type="ECO:0000256" key="8">
    <source>
        <dbReference type="SAM" id="MobiDB-lite"/>
    </source>
</evidence>
<keyword evidence="5 9" id="KW-0812">Transmembrane</keyword>